<evidence type="ECO:0000313" key="7">
    <source>
        <dbReference type="EMBL" id="MCM1988631.1"/>
    </source>
</evidence>
<evidence type="ECO:0000259" key="6">
    <source>
        <dbReference type="PROSITE" id="PS51198"/>
    </source>
</evidence>
<organism evidence="7 8">
    <name type="scientific">Oceanirhabdus seepicola</name>
    <dbReference type="NCBI Taxonomy" id="2828781"/>
    <lineage>
        <taxon>Bacteria</taxon>
        <taxon>Bacillati</taxon>
        <taxon>Bacillota</taxon>
        <taxon>Clostridia</taxon>
        <taxon>Eubacteriales</taxon>
        <taxon>Clostridiaceae</taxon>
        <taxon>Oceanirhabdus</taxon>
    </lineage>
</organism>
<dbReference type="Pfam" id="PF00580">
    <property type="entry name" value="UvrD-helicase"/>
    <property type="match status" value="1"/>
</dbReference>
<dbReference type="InterPro" id="IPR000212">
    <property type="entry name" value="DNA_helicase_UvrD/REP"/>
</dbReference>
<name>A0A9J6NVX1_9CLOT</name>
<gene>
    <name evidence="7" type="ORF">KDK92_02690</name>
</gene>
<evidence type="ECO:0000256" key="1">
    <source>
        <dbReference type="ARBA" id="ARBA00022741"/>
    </source>
</evidence>
<dbReference type="InterPro" id="IPR027785">
    <property type="entry name" value="UvrD-like_helicase_C"/>
</dbReference>
<evidence type="ECO:0000313" key="8">
    <source>
        <dbReference type="Proteomes" id="UP001056429"/>
    </source>
</evidence>
<dbReference type="GO" id="GO:0005829">
    <property type="term" value="C:cytosol"/>
    <property type="evidence" value="ECO:0007669"/>
    <property type="project" value="TreeGrafter"/>
</dbReference>
<dbReference type="PANTHER" id="PTHR11070:SF17">
    <property type="entry name" value="DNA HELICASE IV"/>
    <property type="match status" value="1"/>
</dbReference>
<dbReference type="Proteomes" id="UP001056429">
    <property type="component" value="Unassembled WGS sequence"/>
</dbReference>
<evidence type="ECO:0000256" key="2">
    <source>
        <dbReference type="ARBA" id="ARBA00022801"/>
    </source>
</evidence>
<dbReference type="EMBL" id="JAGSOJ010000001">
    <property type="protein sequence ID" value="MCM1988631.1"/>
    <property type="molecule type" value="Genomic_DNA"/>
</dbReference>
<dbReference type="GO" id="GO:0003677">
    <property type="term" value="F:DNA binding"/>
    <property type="evidence" value="ECO:0007669"/>
    <property type="project" value="InterPro"/>
</dbReference>
<feature type="binding site" evidence="5">
    <location>
        <begin position="228"/>
        <end position="235"/>
    </location>
    <ligand>
        <name>ATP</name>
        <dbReference type="ChEBI" id="CHEBI:30616"/>
    </ligand>
</feature>
<dbReference type="InterPro" id="IPR013986">
    <property type="entry name" value="DExx_box_DNA_helicase_dom_sf"/>
</dbReference>
<comment type="caution">
    <text evidence="7">The sequence shown here is derived from an EMBL/GenBank/DDBJ whole genome shotgun (WGS) entry which is preliminary data.</text>
</comment>
<sequence>MEYEKILIEEKDYLKGIIDVLKGELKSGEQLLNERTKKVIQARKEMWENVVHIYEDTDRLSDFGSYLEDIDGSNSDYNVIFKKIQKYNRMINKPYFGRFDFKEQGEEEIEKIYIGIANLMDEETYDVLVYDWRAPIASVFYQYELGECAYNSPKGLIEGDMTLKRQYKIKDSELDYFFDSSLKINDEILQEVLSKNSSIKMKQIIETIQKDQDRIIRDIENELLIVQGTAGSGKTSIAMHRIAYLLYQGYHTKLNTQNIIIVSPNTVFSKYISDILPGLGEENVEQIVFEDYAIDMMKENDCYVESRVQQMEFLLNEREKNLIKLRKKAIEFKGSKSFIKILERLIKCYERNIKEFNDIYCDNKMIFTKEYLKSQFLNNKINMPMSKRLKRMERRIFRELHPIRRRRVEKAEKIVAEIPDHIFVVKQYSRLISLKRSKANNDMIRKMMSVSFIDVYKELFLNKRIFKTLAKNIELPDEIEEIIEFSKNQIEKGNFLYEDCAPLIYLKLKVDGNDEFKEIKHVVVDEAQDYSPLQYEVFKTLFGNAGYTVLGDINQSMDKKVEMSLYDEVKNIMNKKNMAQLRMNKSYRSSFEIIALSKKILQKSYGIVSFERYEGKPMIKQCIDFKDMDYDVISELQKLYRQGFTSGAVLCKTKDECKKLYERIKDSVEVEIIAEDEKEYMGGFVIMPVYMSKGLEFDGVVIYDAGDENYNNELHRRLLYVAVTRALHRLAVLFRGELNRFMQ</sequence>
<dbReference type="GO" id="GO:0043138">
    <property type="term" value="F:3'-5' DNA helicase activity"/>
    <property type="evidence" value="ECO:0007669"/>
    <property type="project" value="TreeGrafter"/>
</dbReference>
<dbReference type="AlphaFoldDB" id="A0A9J6NVX1"/>
<dbReference type="GO" id="GO:0016787">
    <property type="term" value="F:hydrolase activity"/>
    <property type="evidence" value="ECO:0007669"/>
    <property type="project" value="UniProtKB-UniRule"/>
</dbReference>
<dbReference type="Gene3D" id="3.40.50.300">
    <property type="entry name" value="P-loop containing nucleotide triphosphate hydrolases"/>
    <property type="match status" value="3"/>
</dbReference>
<dbReference type="GO" id="GO:0005524">
    <property type="term" value="F:ATP binding"/>
    <property type="evidence" value="ECO:0007669"/>
    <property type="project" value="UniProtKB-UniRule"/>
</dbReference>
<dbReference type="PROSITE" id="PS51198">
    <property type="entry name" value="UVRD_HELICASE_ATP_BIND"/>
    <property type="match status" value="1"/>
</dbReference>
<feature type="domain" description="UvrD-like helicase ATP-binding" evidence="6">
    <location>
        <begin position="207"/>
        <end position="590"/>
    </location>
</feature>
<dbReference type="InterPro" id="IPR014016">
    <property type="entry name" value="UvrD-like_ATP-bd"/>
</dbReference>
<keyword evidence="4 5" id="KW-0067">ATP-binding</keyword>
<proteinExistence type="predicted"/>
<reference evidence="7" key="1">
    <citation type="journal article" date="2021" name="mSystems">
        <title>Bacteria and Archaea Synergistically Convert Glycine Betaine to Biogenic Methane in the Formosa Cold Seep of the South China Sea.</title>
        <authorList>
            <person name="Li L."/>
            <person name="Zhang W."/>
            <person name="Zhang S."/>
            <person name="Song L."/>
            <person name="Sun Q."/>
            <person name="Zhang H."/>
            <person name="Xiang H."/>
            <person name="Dong X."/>
        </authorList>
    </citation>
    <scope>NUCLEOTIDE SEQUENCE</scope>
    <source>
        <strain evidence="7">ZWT</strain>
    </source>
</reference>
<dbReference type="InterPro" id="IPR027417">
    <property type="entry name" value="P-loop_NTPase"/>
</dbReference>
<dbReference type="PANTHER" id="PTHR11070">
    <property type="entry name" value="UVRD / RECB / PCRA DNA HELICASE FAMILY MEMBER"/>
    <property type="match status" value="1"/>
</dbReference>
<protein>
    <submittedName>
        <fullName evidence="7">AAA family ATPase</fullName>
    </submittedName>
</protein>
<evidence type="ECO:0000256" key="3">
    <source>
        <dbReference type="ARBA" id="ARBA00022806"/>
    </source>
</evidence>
<keyword evidence="3 5" id="KW-0347">Helicase</keyword>
<dbReference type="RefSeq" id="WP_250857503.1">
    <property type="nucleotide sequence ID" value="NZ_JAGSOJ010000001.1"/>
</dbReference>
<dbReference type="Pfam" id="PF13538">
    <property type="entry name" value="UvrD_C_2"/>
    <property type="match status" value="1"/>
</dbReference>
<dbReference type="SUPFAM" id="SSF52540">
    <property type="entry name" value="P-loop containing nucleoside triphosphate hydrolases"/>
    <property type="match status" value="1"/>
</dbReference>
<accession>A0A9J6NVX1</accession>
<evidence type="ECO:0000256" key="4">
    <source>
        <dbReference type="ARBA" id="ARBA00022840"/>
    </source>
</evidence>
<keyword evidence="8" id="KW-1185">Reference proteome</keyword>
<evidence type="ECO:0000256" key="5">
    <source>
        <dbReference type="PROSITE-ProRule" id="PRU00560"/>
    </source>
</evidence>
<dbReference type="GO" id="GO:0000725">
    <property type="term" value="P:recombinational repair"/>
    <property type="evidence" value="ECO:0007669"/>
    <property type="project" value="TreeGrafter"/>
</dbReference>
<dbReference type="Gene3D" id="1.10.10.160">
    <property type="match status" value="1"/>
</dbReference>
<keyword evidence="1 5" id="KW-0547">Nucleotide-binding</keyword>
<reference evidence="7" key="2">
    <citation type="submission" date="2021-04" db="EMBL/GenBank/DDBJ databases">
        <authorList>
            <person name="Dong X."/>
        </authorList>
    </citation>
    <scope>NUCLEOTIDE SEQUENCE</scope>
    <source>
        <strain evidence="7">ZWT</strain>
    </source>
</reference>
<keyword evidence="2 5" id="KW-0378">Hydrolase</keyword>